<comment type="cofactor">
    <cofactor evidence="2">
        <name>Mg(2+)</name>
        <dbReference type="ChEBI" id="CHEBI:18420"/>
    </cofactor>
</comment>
<dbReference type="GO" id="GO:0007131">
    <property type="term" value="P:reciprocal meiotic recombination"/>
    <property type="evidence" value="ECO:0007669"/>
    <property type="project" value="TreeGrafter"/>
</dbReference>
<dbReference type="Proteomes" id="UP000651452">
    <property type="component" value="Unassembled WGS sequence"/>
</dbReference>
<dbReference type="Gene3D" id="3.40.1360.10">
    <property type="match status" value="1"/>
</dbReference>
<dbReference type="InterPro" id="IPR034136">
    <property type="entry name" value="TOPRIM_Topo6A/Spo11"/>
</dbReference>
<evidence type="ECO:0000256" key="9">
    <source>
        <dbReference type="ARBA" id="ARBA00023235"/>
    </source>
</evidence>
<dbReference type="CDD" id="cd00223">
    <property type="entry name" value="TOPRIM_TopoIIB_SPO"/>
    <property type="match status" value="1"/>
</dbReference>
<evidence type="ECO:0000313" key="14">
    <source>
        <dbReference type="Proteomes" id="UP000651452"/>
    </source>
</evidence>
<keyword evidence="14" id="KW-1185">Reference proteome</keyword>
<comment type="caution">
    <text evidence="13">The sequence shown here is derived from an EMBL/GenBank/DDBJ whole genome shotgun (WGS) entry which is preliminary data.</text>
</comment>
<evidence type="ECO:0000256" key="3">
    <source>
        <dbReference type="ARBA" id="ARBA00006559"/>
    </source>
</evidence>
<dbReference type="InterPro" id="IPR013049">
    <property type="entry name" value="Spo11/TopoVI_A_N"/>
</dbReference>
<dbReference type="GO" id="GO:0042138">
    <property type="term" value="P:meiotic DNA double-strand break formation"/>
    <property type="evidence" value="ECO:0007669"/>
    <property type="project" value="TreeGrafter"/>
</dbReference>
<dbReference type="GO" id="GO:0003918">
    <property type="term" value="F:DNA topoisomerase type II (double strand cut, ATP-hydrolyzing) activity"/>
    <property type="evidence" value="ECO:0007669"/>
    <property type="project" value="UniProtKB-UniRule"/>
</dbReference>
<keyword evidence="5" id="KW-0479">Metal-binding</keyword>
<evidence type="ECO:0000256" key="4">
    <source>
        <dbReference type="ARBA" id="ARBA00012895"/>
    </source>
</evidence>
<evidence type="ECO:0000256" key="7">
    <source>
        <dbReference type="ARBA" id="ARBA00023029"/>
    </source>
</evidence>
<evidence type="ECO:0000256" key="8">
    <source>
        <dbReference type="ARBA" id="ARBA00023125"/>
    </source>
</evidence>
<comment type="catalytic activity">
    <reaction evidence="1 10">
        <text>ATP-dependent breakage, passage and rejoining of double-stranded DNA.</text>
        <dbReference type="EC" id="5.6.2.2"/>
    </reaction>
</comment>
<evidence type="ECO:0000259" key="12">
    <source>
        <dbReference type="Pfam" id="PF21180"/>
    </source>
</evidence>
<dbReference type="InterPro" id="IPR036388">
    <property type="entry name" value="WH-like_DNA-bd_sf"/>
</dbReference>
<proteinExistence type="inferred from homology"/>
<feature type="active site" description="O-(5'-phospho-DNA)-tyrosine intermediate" evidence="10">
    <location>
        <position position="203"/>
    </location>
</feature>
<dbReference type="InterPro" id="IPR002815">
    <property type="entry name" value="Spo11/TopoVI_A"/>
</dbReference>
<feature type="domain" description="Spo11/DNA topoisomerase VI subunit A N-terminal" evidence="11">
    <location>
        <begin position="174"/>
        <end position="235"/>
    </location>
</feature>
<dbReference type="EC" id="5.6.2.2" evidence="4"/>
<evidence type="ECO:0000256" key="5">
    <source>
        <dbReference type="ARBA" id="ARBA00022723"/>
    </source>
</evidence>
<evidence type="ECO:0000256" key="10">
    <source>
        <dbReference type="PROSITE-ProRule" id="PRU01385"/>
    </source>
</evidence>
<dbReference type="AlphaFoldDB" id="A0A8H7IWR2"/>
<protein>
    <recommendedName>
        <fullName evidence="4">DNA topoisomerase (ATP-hydrolyzing)</fullName>
        <ecNumber evidence="4">5.6.2.2</ecNumber>
    </recommendedName>
</protein>
<keyword evidence="8 10" id="KW-0238">DNA-binding</keyword>
<dbReference type="Gene3D" id="1.10.10.10">
    <property type="entry name" value="Winged helix-like DNA-binding domain superfamily/Winged helix DNA-binding domain"/>
    <property type="match status" value="1"/>
</dbReference>
<dbReference type="GO" id="GO:0000228">
    <property type="term" value="C:nuclear chromosome"/>
    <property type="evidence" value="ECO:0007669"/>
    <property type="project" value="TreeGrafter"/>
</dbReference>
<dbReference type="GO" id="GO:0003677">
    <property type="term" value="F:DNA binding"/>
    <property type="evidence" value="ECO:0007669"/>
    <property type="project" value="UniProtKB-UniRule"/>
</dbReference>
<feature type="domain" description="Topoisomerase 6 subunit A/Spo11 TOPRIM" evidence="12">
    <location>
        <begin position="285"/>
        <end position="464"/>
    </location>
</feature>
<organism evidence="13 14">
    <name type="scientific">Ascochyta lentis</name>
    <dbReference type="NCBI Taxonomy" id="205686"/>
    <lineage>
        <taxon>Eukaryota</taxon>
        <taxon>Fungi</taxon>
        <taxon>Dikarya</taxon>
        <taxon>Ascomycota</taxon>
        <taxon>Pezizomycotina</taxon>
        <taxon>Dothideomycetes</taxon>
        <taxon>Pleosporomycetidae</taxon>
        <taxon>Pleosporales</taxon>
        <taxon>Pleosporineae</taxon>
        <taxon>Didymellaceae</taxon>
        <taxon>Ascochyta</taxon>
    </lineage>
</organism>
<comment type="similarity">
    <text evidence="3 10">Belongs to the TOP6A family.</text>
</comment>
<dbReference type="Pfam" id="PF21180">
    <property type="entry name" value="TOP6A-Spo11_Toprim"/>
    <property type="match status" value="1"/>
</dbReference>
<name>A0A8H7IWR2_9PLEO</name>
<dbReference type="Pfam" id="PF04406">
    <property type="entry name" value="TP6A_N"/>
    <property type="match status" value="1"/>
</dbReference>
<reference evidence="13" key="2">
    <citation type="submission" date="2020-09" db="EMBL/GenBank/DDBJ databases">
        <title>Reference genome assembly for Australian Ascochyta lentis isolate Al4.</title>
        <authorList>
            <person name="Lee R.C."/>
            <person name="Farfan-Caceres L.M."/>
            <person name="Debler J.W."/>
            <person name="Williams A.H."/>
            <person name="Henares B.M."/>
        </authorList>
    </citation>
    <scope>NUCLEOTIDE SEQUENCE</scope>
    <source>
        <strain evidence="13">Al4</strain>
    </source>
</reference>
<evidence type="ECO:0000259" key="11">
    <source>
        <dbReference type="Pfam" id="PF04406"/>
    </source>
</evidence>
<evidence type="ECO:0000313" key="13">
    <source>
        <dbReference type="EMBL" id="KAF9691436.1"/>
    </source>
</evidence>
<evidence type="ECO:0000256" key="6">
    <source>
        <dbReference type="ARBA" id="ARBA00022842"/>
    </source>
</evidence>
<sequence length="498" mass="55845">MEFEHAENFLFGAPDSQKSFDNLWDEESDDEMLDAVDDEHDFDDDLFDSPVQVVSDSWQLLSSPLLTAAEVSGLPHDCLAMGDSGNVLGSNEVLSSNMSGRSPRDRHWVIARFEAMLERIVDGLLDGREKLTFTIKSRAGISRRRPHTSHVPHTMPAAKSREISFPGSTAQEAWNFTVLLRIVELIHGGLVDDTIMTKRDIYYRHPDLFVKQAVVDRYVDDLACTFGISRSQLNVAAAAKGLAAGRFIITREDGTHLDGMNDKEGMLVPNIAKGDHLDLTKVRWILVLEKEATFRSVLNTTQWEESDFNGLILTAKGYPDIASRKFLGQLANHAPHIPMYAFVDLDPDGIAIFSTYKHGSYRLAHEDIAPKDAPALSLPNIRWLGVKWHHISRAPVTESDTDTTSMPELQGLMRLTARDRNKAARMLEWDLCSETGPEQEWRHELQTMLMLNVKAEMQILNELQGGLVSFLSNEMNRTEQPAVDAVVDMVCSDDGLLF</sequence>
<keyword evidence="7 10" id="KW-0799">Topoisomerase</keyword>
<gene>
    <name evidence="13" type="ORF">EKO04_010677</name>
</gene>
<dbReference type="EMBL" id="RZGK01000021">
    <property type="protein sequence ID" value="KAF9691436.1"/>
    <property type="molecule type" value="Genomic_DNA"/>
</dbReference>
<dbReference type="GO" id="GO:0005524">
    <property type="term" value="F:ATP binding"/>
    <property type="evidence" value="ECO:0007669"/>
    <property type="project" value="InterPro"/>
</dbReference>
<dbReference type="FunFam" id="3.40.1360.10:FF:000018">
    <property type="entry name" value="Type II DNA topoisomerase VI subunit A"/>
    <property type="match status" value="1"/>
</dbReference>
<evidence type="ECO:0000256" key="1">
    <source>
        <dbReference type="ARBA" id="ARBA00000185"/>
    </source>
</evidence>
<dbReference type="GO" id="GO:0046872">
    <property type="term" value="F:metal ion binding"/>
    <property type="evidence" value="ECO:0007669"/>
    <property type="project" value="UniProtKB-KW"/>
</dbReference>
<reference evidence="13" key="1">
    <citation type="submission" date="2018-12" db="EMBL/GenBank/DDBJ databases">
        <authorList>
            <person name="Syme R.A."/>
            <person name="Farfan-Caceres L."/>
            <person name="Lichtenzveig J."/>
        </authorList>
    </citation>
    <scope>NUCLEOTIDE SEQUENCE</scope>
    <source>
        <strain evidence="13">Al4</strain>
    </source>
</reference>
<keyword evidence="6" id="KW-0460">Magnesium</keyword>
<dbReference type="SUPFAM" id="SSF56726">
    <property type="entry name" value="DNA topoisomerase IV, alpha subunit"/>
    <property type="match status" value="1"/>
</dbReference>
<accession>A0A8H7IWR2</accession>
<dbReference type="PRINTS" id="PR01550">
    <property type="entry name" value="TOP6AFAMILY"/>
</dbReference>
<dbReference type="PROSITE" id="PS52041">
    <property type="entry name" value="TOPO_IIB"/>
    <property type="match status" value="1"/>
</dbReference>
<dbReference type="InterPro" id="IPR036078">
    <property type="entry name" value="Spo11/TopoVI_A_sf"/>
</dbReference>
<evidence type="ECO:0000256" key="2">
    <source>
        <dbReference type="ARBA" id="ARBA00001946"/>
    </source>
</evidence>
<dbReference type="PANTHER" id="PTHR10848:SF0">
    <property type="entry name" value="MEIOTIC RECOMBINATION PROTEIN SPO11"/>
    <property type="match status" value="1"/>
</dbReference>
<dbReference type="OrthoDB" id="5377392at2759"/>
<dbReference type="GO" id="GO:0000706">
    <property type="term" value="P:meiotic DNA double-strand break processing"/>
    <property type="evidence" value="ECO:0007669"/>
    <property type="project" value="TreeGrafter"/>
</dbReference>
<dbReference type="PANTHER" id="PTHR10848">
    <property type="entry name" value="MEIOTIC RECOMBINATION PROTEIN SPO11"/>
    <property type="match status" value="1"/>
</dbReference>
<keyword evidence="9 10" id="KW-0413">Isomerase</keyword>